<reference evidence="4" key="1">
    <citation type="journal article" date="2014" name="Int. J. Syst. Evol. Microbiol.">
        <title>Complete genome sequence of Corynebacterium casei LMG S-19264T (=DSM 44701T), isolated from a smear-ripened cheese.</title>
        <authorList>
            <consortium name="US DOE Joint Genome Institute (JGI-PGF)"/>
            <person name="Walter F."/>
            <person name="Albersmeier A."/>
            <person name="Kalinowski J."/>
            <person name="Ruckert C."/>
        </authorList>
    </citation>
    <scope>NUCLEOTIDE SEQUENCE</scope>
    <source>
        <strain evidence="4">JCM 4518</strain>
    </source>
</reference>
<comment type="caution">
    <text evidence="4">The sequence shown here is derived from an EMBL/GenBank/DDBJ whole genome shotgun (WGS) entry which is preliminary data.</text>
</comment>
<keyword evidence="5" id="KW-1185">Reference proteome</keyword>
<dbReference type="SUPFAM" id="SSF51430">
    <property type="entry name" value="NAD(P)-linked oxidoreductase"/>
    <property type="match status" value="1"/>
</dbReference>
<evidence type="ECO:0000259" key="3">
    <source>
        <dbReference type="Pfam" id="PF00248"/>
    </source>
</evidence>
<organism evidence="4 5">
    <name type="scientific">Streptomyces termitum</name>
    <dbReference type="NCBI Taxonomy" id="67368"/>
    <lineage>
        <taxon>Bacteria</taxon>
        <taxon>Bacillati</taxon>
        <taxon>Actinomycetota</taxon>
        <taxon>Actinomycetes</taxon>
        <taxon>Kitasatosporales</taxon>
        <taxon>Streptomycetaceae</taxon>
        <taxon>Streptomyces</taxon>
    </lineage>
</organism>
<reference evidence="4" key="2">
    <citation type="submission" date="2020-09" db="EMBL/GenBank/DDBJ databases">
        <authorList>
            <person name="Sun Q."/>
            <person name="Ohkuma M."/>
        </authorList>
    </citation>
    <scope>NUCLEOTIDE SEQUENCE</scope>
    <source>
        <strain evidence="4">JCM 4518</strain>
    </source>
</reference>
<dbReference type="GO" id="GO:0005737">
    <property type="term" value="C:cytoplasm"/>
    <property type="evidence" value="ECO:0007669"/>
    <property type="project" value="TreeGrafter"/>
</dbReference>
<dbReference type="Pfam" id="PF00248">
    <property type="entry name" value="Aldo_ket_red"/>
    <property type="match status" value="1"/>
</dbReference>
<dbReference type="Proteomes" id="UP000644020">
    <property type="component" value="Unassembled WGS sequence"/>
</dbReference>
<name>A0A918SS66_9ACTN</name>
<evidence type="ECO:0000256" key="1">
    <source>
        <dbReference type="ARBA" id="ARBA00023002"/>
    </source>
</evidence>
<dbReference type="CDD" id="cd19076">
    <property type="entry name" value="AKR_AKR13A_13D"/>
    <property type="match status" value="1"/>
</dbReference>
<dbReference type="EMBL" id="BMUL01000002">
    <property type="protein sequence ID" value="GHA68061.1"/>
    <property type="molecule type" value="Genomic_DNA"/>
</dbReference>
<sequence>MNDGTGTTGGTGKIDTVRLGGPDGPEIGVQGFGAMGISEFYGATDEATARDTLDAALEQGVTLIDTADIYGSGANEEFLAPFVAAHRDEIVLATKFAIERDPARPQHRGIRNDRAYIRQAVEGSLRRLGTDTIDLYYMHRRDPAVPLAESVGAMAELVAEGKVRRLGLSEVTGAELREAHAVHPIAALQSEWSLFSRDVERSAVAAAAELGVTFVPYSPLGRGFLTGAFADAGKDLSKDDFRRHQPRFTGDNAARNAALLDPVRKIAAAHGATPAQIALAWVQQRSAVHGLTVVPIPGTRRRARLEENAAATRLTLTDAELAALEPIAGLVAGDRYPDMSFTSVSREG</sequence>
<evidence type="ECO:0000313" key="5">
    <source>
        <dbReference type="Proteomes" id="UP000644020"/>
    </source>
</evidence>
<gene>
    <name evidence="4" type="ORF">GCM10010305_07500</name>
</gene>
<dbReference type="PANTHER" id="PTHR43625">
    <property type="entry name" value="AFLATOXIN B1 ALDEHYDE REDUCTASE"/>
    <property type="match status" value="1"/>
</dbReference>
<protein>
    <submittedName>
        <fullName evidence="4">Aldo/keto reductase</fullName>
    </submittedName>
</protein>
<dbReference type="RefSeq" id="WP_189975059.1">
    <property type="nucleotide sequence ID" value="NZ_BMUL01000002.1"/>
</dbReference>
<dbReference type="PANTHER" id="PTHR43625:SF77">
    <property type="entry name" value="ALDO-KETO REDUCTASE"/>
    <property type="match status" value="1"/>
</dbReference>
<dbReference type="AlphaFoldDB" id="A0A918SS66"/>
<keyword evidence="1" id="KW-0560">Oxidoreductase</keyword>
<dbReference type="InterPro" id="IPR050791">
    <property type="entry name" value="Aldo-Keto_reductase"/>
</dbReference>
<accession>A0A918SS66</accession>
<feature type="compositionally biased region" description="Gly residues" evidence="2">
    <location>
        <begin position="1"/>
        <end position="12"/>
    </location>
</feature>
<evidence type="ECO:0000256" key="2">
    <source>
        <dbReference type="SAM" id="MobiDB-lite"/>
    </source>
</evidence>
<feature type="region of interest" description="Disordered" evidence="2">
    <location>
        <begin position="1"/>
        <end position="22"/>
    </location>
</feature>
<dbReference type="GO" id="GO:0016491">
    <property type="term" value="F:oxidoreductase activity"/>
    <property type="evidence" value="ECO:0007669"/>
    <property type="project" value="UniProtKB-KW"/>
</dbReference>
<dbReference type="InterPro" id="IPR023210">
    <property type="entry name" value="NADP_OxRdtase_dom"/>
</dbReference>
<evidence type="ECO:0000313" key="4">
    <source>
        <dbReference type="EMBL" id="GHA68061.1"/>
    </source>
</evidence>
<dbReference type="Gene3D" id="3.20.20.100">
    <property type="entry name" value="NADP-dependent oxidoreductase domain"/>
    <property type="match status" value="1"/>
</dbReference>
<proteinExistence type="predicted"/>
<dbReference type="InterPro" id="IPR036812">
    <property type="entry name" value="NAD(P)_OxRdtase_dom_sf"/>
</dbReference>
<feature type="domain" description="NADP-dependent oxidoreductase" evidence="3">
    <location>
        <begin position="31"/>
        <end position="325"/>
    </location>
</feature>